<keyword evidence="4" id="KW-0175">Coiled coil</keyword>
<keyword evidence="3" id="KW-0067">ATP-binding</keyword>
<reference evidence="8 9" key="1">
    <citation type="submission" date="2024-04" db="EMBL/GenBank/DDBJ databases">
        <title>genome sequences of Mucor flavus KT1a and Helicostylum pulchrum KT1b strains isolation_sourced from the surface of a dry-aged beef.</title>
        <authorList>
            <person name="Toyotome T."/>
            <person name="Hosono M."/>
            <person name="Torimaru M."/>
            <person name="Fukuda K."/>
            <person name="Mikami N."/>
        </authorList>
    </citation>
    <scope>NUCLEOTIDE SEQUENCE [LARGE SCALE GENOMIC DNA]</scope>
    <source>
        <strain evidence="8 9">KT1b</strain>
    </source>
</reference>
<keyword evidence="9" id="KW-1185">Reference proteome</keyword>
<evidence type="ECO:0000313" key="9">
    <source>
        <dbReference type="Proteomes" id="UP001476247"/>
    </source>
</evidence>
<keyword evidence="2" id="KW-0547">Nucleotide-binding</keyword>
<dbReference type="Proteomes" id="UP001476247">
    <property type="component" value="Unassembled WGS sequence"/>
</dbReference>
<dbReference type="Gene3D" id="1.20.120.720">
    <property type="entry name" value="Myosin VI head, motor domain, U50 subdomain"/>
    <property type="match status" value="1"/>
</dbReference>
<keyword evidence="6" id="KW-0505">Motor protein</keyword>
<dbReference type="PROSITE" id="PS51456">
    <property type="entry name" value="MYOSIN_MOTOR"/>
    <property type="match status" value="1"/>
</dbReference>
<keyword evidence="5 6" id="KW-0009">Actin-binding</keyword>
<comment type="caution">
    <text evidence="6">Lacks conserved residue(s) required for the propagation of feature annotation.</text>
</comment>
<evidence type="ECO:0000256" key="5">
    <source>
        <dbReference type="ARBA" id="ARBA00023203"/>
    </source>
</evidence>
<dbReference type="PANTHER" id="PTHR13140:SF857">
    <property type="entry name" value="MYOSIN-11"/>
    <property type="match status" value="1"/>
</dbReference>
<evidence type="ECO:0000259" key="7">
    <source>
        <dbReference type="PROSITE" id="PS51456"/>
    </source>
</evidence>
<comment type="caution">
    <text evidence="8">The sequence shown here is derived from an EMBL/GenBank/DDBJ whole genome shotgun (WGS) entry which is preliminary data.</text>
</comment>
<dbReference type="EMBL" id="BAABUJ010000021">
    <property type="protein sequence ID" value="GAA5802172.1"/>
    <property type="molecule type" value="Genomic_DNA"/>
</dbReference>
<gene>
    <name evidence="8" type="ORF">HPULCUR_007633</name>
</gene>
<accession>A0ABP9Y5C0</accession>
<evidence type="ECO:0000256" key="3">
    <source>
        <dbReference type="ARBA" id="ARBA00022840"/>
    </source>
</evidence>
<feature type="domain" description="Myosin motor" evidence="7">
    <location>
        <begin position="1"/>
        <end position="131"/>
    </location>
</feature>
<dbReference type="SUPFAM" id="SSF52540">
    <property type="entry name" value="P-loop containing nucleoside triphosphate hydrolases"/>
    <property type="match status" value="1"/>
</dbReference>
<dbReference type="InterPro" id="IPR027417">
    <property type="entry name" value="P-loop_NTPase"/>
</dbReference>
<organism evidence="8 9">
    <name type="scientific">Helicostylum pulchrum</name>
    <dbReference type="NCBI Taxonomy" id="562976"/>
    <lineage>
        <taxon>Eukaryota</taxon>
        <taxon>Fungi</taxon>
        <taxon>Fungi incertae sedis</taxon>
        <taxon>Mucoromycota</taxon>
        <taxon>Mucoromycotina</taxon>
        <taxon>Mucoromycetes</taxon>
        <taxon>Mucorales</taxon>
        <taxon>Mucorineae</taxon>
        <taxon>Mucoraceae</taxon>
        <taxon>Helicostylum</taxon>
    </lineage>
</organism>
<keyword evidence="6" id="KW-0518">Myosin</keyword>
<proteinExistence type="inferred from homology"/>
<evidence type="ECO:0000256" key="6">
    <source>
        <dbReference type="PROSITE-ProRule" id="PRU00782"/>
    </source>
</evidence>
<comment type="similarity">
    <text evidence="1 6">Belongs to the TRAFAC class myosin-kinesin ATPase superfamily. Myosin family.</text>
</comment>
<dbReference type="PANTHER" id="PTHR13140">
    <property type="entry name" value="MYOSIN"/>
    <property type="match status" value="1"/>
</dbReference>
<evidence type="ECO:0000313" key="8">
    <source>
        <dbReference type="EMBL" id="GAA5802172.1"/>
    </source>
</evidence>
<sequence length="131" mass="14686">MASILHLGNISVTDYRDRADIREFSVVERVCHLLGISAEDFKKSLLAPRIKAGRDWVTQAKSPTQVVASLDALAKTLYERNFAFLVERVNKAIDGHKSKDKLGFIGVLDIAGFEIFEVSEYKHKIKLAVLI</sequence>
<evidence type="ECO:0000256" key="1">
    <source>
        <dbReference type="ARBA" id="ARBA00008314"/>
    </source>
</evidence>
<name>A0ABP9Y5C0_9FUNG</name>
<protein>
    <recommendedName>
        <fullName evidence="7">Myosin motor domain-containing protein</fullName>
    </recommendedName>
</protein>
<dbReference type="Pfam" id="PF00063">
    <property type="entry name" value="Myosin_head"/>
    <property type="match status" value="1"/>
</dbReference>
<evidence type="ECO:0000256" key="2">
    <source>
        <dbReference type="ARBA" id="ARBA00022741"/>
    </source>
</evidence>
<dbReference type="InterPro" id="IPR001609">
    <property type="entry name" value="Myosin_head_motor_dom-like"/>
</dbReference>
<evidence type="ECO:0000256" key="4">
    <source>
        <dbReference type="ARBA" id="ARBA00023054"/>
    </source>
</evidence>